<dbReference type="CDD" id="cd08896">
    <property type="entry name" value="SRPBCC_CalC_Aha1-like_3"/>
    <property type="match status" value="1"/>
</dbReference>
<gene>
    <name evidence="3" type="ORF">WAT24_12635</name>
</gene>
<feature type="domain" description="Activator of Hsp90 ATPase homologue 1/2-like C-terminal" evidence="2">
    <location>
        <begin position="20"/>
        <end position="158"/>
    </location>
</feature>
<dbReference type="RefSeq" id="WP_336808245.1">
    <property type="nucleotide sequence ID" value="NZ_JBBBNY010000010.1"/>
</dbReference>
<proteinExistence type="inferred from homology"/>
<accession>A0ABU8JF23</accession>
<evidence type="ECO:0000313" key="3">
    <source>
        <dbReference type="EMBL" id="MEI7037607.1"/>
    </source>
</evidence>
<comment type="caution">
    <text evidence="3">The sequence shown here is derived from an EMBL/GenBank/DDBJ whole genome shotgun (WGS) entry which is preliminary data.</text>
</comment>
<organism evidence="3 4">
    <name type="scientific">Fulvimonas yonginensis</name>
    <dbReference type="NCBI Taxonomy" id="1495200"/>
    <lineage>
        <taxon>Bacteria</taxon>
        <taxon>Pseudomonadati</taxon>
        <taxon>Pseudomonadota</taxon>
        <taxon>Gammaproteobacteria</taxon>
        <taxon>Lysobacterales</taxon>
        <taxon>Rhodanobacteraceae</taxon>
        <taxon>Fulvimonas</taxon>
    </lineage>
</organism>
<reference evidence="3 4" key="1">
    <citation type="journal article" date="2014" name="Int. J. Syst. Evol. Microbiol.">
        <title>Fulvimonas yonginensis sp. nov., isolated from greenhouse soil, and emended description of the genus Fulvimonas.</title>
        <authorList>
            <person name="Ahn J.H."/>
            <person name="Kim S.J."/>
            <person name="Weon H.Y."/>
            <person name="Hong S.B."/>
            <person name="Seok S.J."/>
            <person name="Kwon S.W."/>
        </authorList>
    </citation>
    <scope>NUCLEOTIDE SEQUENCE [LARGE SCALE GENOMIC DNA]</scope>
    <source>
        <strain evidence="3 4">KACC 16952</strain>
    </source>
</reference>
<dbReference type="Proteomes" id="UP001381174">
    <property type="component" value="Unassembled WGS sequence"/>
</dbReference>
<dbReference type="Pfam" id="PF08327">
    <property type="entry name" value="AHSA1"/>
    <property type="match status" value="1"/>
</dbReference>
<name>A0ABU8JF23_9GAMM</name>
<evidence type="ECO:0000313" key="4">
    <source>
        <dbReference type="Proteomes" id="UP001381174"/>
    </source>
</evidence>
<dbReference type="InterPro" id="IPR023393">
    <property type="entry name" value="START-like_dom_sf"/>
</dbReference>
<dbReference type="InterPro" id="IPR013538">
    <property type="entry name" value="ASHA1/2-like_C"/>
</dbReference>
<dbReference type="Gene3D" id="3.30.530.20">
    <property type="match status" value="1"/>
</dbReference>
<evidence type="ECO:0000256" key="1">
    <source>
        <dbReference type="ARBA" id="ARBA00006817"/>
    </source>
</evidence>
<protein>
    <submittedName>
        <fullName evidence="3">SRPBCC family protein</fullName>
    </submittedName>
</protein>
<evidence type="ECO:0000259" key="2">
    <source>
        <dbReference type="Pfam" id="PF08327"/>
    </source>
</evidence>
<sequence length="162" mass="18210">MSKQPAFDPKLDIVFERFLDAPPQLVWEALTRPEHVSQWYMPKAWGRVSRCEMDLRPGGAFGIDITVNNGQEVPNLGCFLEVVPMERLVWTSMLFPGYRPAVFDDVPITAIMTLEAQGTGTRYVFTALHRNEGDVAANKESGWKEGTDIALDQLVEHVASMK</sequence>
<keyword evidence="4" id="KW-1185">Reference proteome</keyword>
<dbReference type="EMBL" id="JBBBNY010000010">
    <property type="protein sequence ID" value="MEI7037607.1"/>
    <property type="molecule type" value="Genomic_DNA"/>
</dbReference>
<comment type="similarity">
    <text evidence="1">Belongs to the AHA1 family.</text>
</comment>
<dbReference type="SUPFAM" id="SSF55961">
    <property type="entry name" value="Bet v1-like"/>
    <property type="match status" value="1"/>
</dbReference>